<evidence type="ECO:0000313" key="6">
    <source>
        <dbReference type="EMBL" id="GAA6195591.1"/>
    </source>
</evidence>
<comment type="caution">
    <text evidence="6">The sequence shown here is derived from an EMBL/GenBank/DDBJ whole genome shotgun (WGS) entry which is preliminary data.</text>
</comment>
<keyword evidence="3 6" id="KW-0012">Acyltransferase</keyword>
<keyword evidence="4" id="KW-0812">Transmembrane</keyword>
<evidence type="ECO:0000259" key="5">
    <source>
        <dbReference type="SMART" id="SM00563"/>
    </source>
</evidence>
<keyword evidence="7" id="KW-1185">Reference proteome</keyword>
<dbReference type="Proteomes" id="UP001441944">
    <property type="component" value="Unassembled WGS sequence"/>
</dbReference>
<evidence type="ECO:0000313" key="7">
    <source>
        <dbReference type="Proteomes" id="UP001441944"/>
    </source>
</evidence>
<dbReference type="InterPro" id="IPR002123">
    <property type="entry name" value="Plipid/glycerol_acylTrfase"/>
</dbReference>
<dbReference type="CDD" id="cd07989">
    <property type="entry name" value="LPLAT_AGPAT-like"/>
    <property type="match status" value="1"/>
</dbReference>
<dbReference type="SMART" id="SM00563">
    <property type="entry name" value="PlsC"/>
    <property type="match status" value="1"/>
</dbReference>
<evidence type="ECO:0000256" key="1">
    <source>
        <dbReference type="ARBA" id="ARBA00005189"/>
    </source>
</evidence>
<protein>
    <submittedName>
        <fullName evidence="6">Lysophospholipid acyltransferase family protein</fullName>
    </submittedName>
</protein>
<reference evidence="6 7" key="1">
    <citation type="submission" date="2024-04" db="EMBL/GenBank/DDBJ databases">
        <title>Draft genome sequence of Pseudophaeobacter arcticus NBRC 116598.</title>
        <authorList>
            <person name="Miyakawa T."/>
            <person name="Kusuya Y."/>
            <person name="Miura T."/>
        </authorList>
    </citation>
    <scope>NUCLEOTIDE SEQUENCE [LARGE SCALE GENOMIC DNA]</scope>
    <source>
        <strain evidence="6 7">SU-CL00105</strain>
    </source>
</reference>
<keyword evidence="4" id="KW-1133">Transmembrane helix</keyword>
<dbReference type="GO" id="GO:0016746">
    <property type="term" value="F:acyltransferase activity"/>
    <property type="evidence" value="ECO:0007669"/>
    <property type="project" value="UniProtKB-KW"/>
</dbReference>
<evidence type="ECO:0000256" key="2">
    <source>
        <dbReference type="ARBA" id="ARBA00022679"/>
    </source>
</evidence>
<name>A0ABQ0AI92_9RHOB</name>
<accession>A0ABQ0AI92</accession>
<keyword evidence="4" id="KW-0472">Membrane</keyword>
<evidence type="ECO:0000256" key="3">
    <source>
        <dbReference type="ARBA" id="ARBA00023315"/>
    </source>
</evidence>
<comment type="pathway">
    <text evidence="1">Lipid metabolism.</text>
</comment>
<keyword evidence="2" id="KW-0808">Transferase</keyword>
<feature type="domain" description="Phospholipid/glycerol acyltransferase" evidence="5">
    <location>
        <begin position="95"/>
        <end position="209"/>
    </location>
</feature>
<feature type="transmembrane region" description="Helical" evidence="4">
    <location>
        <begin position="33"/>
        <end position="52"/>
    </location>
</feature>
<organism evidence="6 7">
    <name type="scientific">Pseudophaeobacter arcticus</name>
    <dbReference type="NCBI Taxonomy" id="385492"/>
    <lineage>
        <taxon>Bacteria</taxon>
        <taxon>Pseudomonadati</taxon>
        <taxon>Pseudomonadota</taxon>
        <taxon>Alphaproteobacteria</taxon>
        <taxon>Rhodobacterales</taxon>
        <taxon>Paracoccaceae</taxon>
        <taxon>Pseudophaeobacter</taxon>
    </lineage>
</organism>
<evidence type="ECO:0000256" key="4">
    <source>
        <dbReference type="SAM" id="Phobius"/>
    </source>
</evidence>
<dbReference type="EMBL" id="BAABWU010000002">
    <property type="protein sequence ID" value="GAA6195591.1"/>
    <property type="molecule type" value="Genomic_DNA"/>
</dbReference>
<sequence length="261" mass="29441">MEVMNTFAREENVQSKRLLPYLAAWLRTRVYEAFVFLVSITAGACIIFYLHWRPTPVLVRRLLRFWSCGYIYGAKYILGVTYKIEGREHIPAGPVIYMGNHLTAWESVMMTVLVPHVNMVTKRAAMSIPVFGWGLKHAPMTPIDPETPGKNIRRLLKEGKASIREGRSMVIFPEGSRVPIGETRPYARGFEILYKHCGVPVVPFVTDSGLHWPSGYATKPPAVITLRFLPPIEAGKNPNEFAAELEESVRTEAAKLMAQQV</sequence>
<proteinExistence type="predicted"/>
<dbReference type="SUPFAM" id="SSF69593">
    <property type="entry name" value="Glycerol-3-phosphate (1)-acyltransferase"/>
    <property type="match status" value="1"/>
</dbReference>
<dbReference type="PANTHER" id="PTHR10434">
    <property type="entry name" value="1-ACYL-SN-GLYCEROL-3-PHOSPHATE ACYLTRANSFERASE"/>
    <property type="match status" value="1"/>
</dbReference>
<dbReference type="Pfam" id="PF01553">
    <property type="entry name" value="Acyltransferase"/>
    <property type="match status" value="1"/>
</dbReference>
<dbReference type="PANTHER" id="PTHR10434:SF40">
    <property type="entry name" value="1-ACYL-SN-GLYCEROL-3-PHOSPHATE ACYLTRANSFERASE"/>
    <property type="match status" value="1"/>
</dbReference>
<gene>
    <name evidence="6" type="ORF">NBRC116598_10350</name>
</gene>